<feature type="domain" description="Amidohydrolase-related" evidence="2">
    <location>
        <begin position="97"/>
        <end position="338"/>
    </location>
</feature>
<protein>
    <submittedName>
        <fullName evidence="3">Amidohydrolase</fullName>
    </submittedName>
</protein>
<dbReference type="InterPro" id="IPR032466">
    <property type="entry name" value="Metal_Hydrolase"/>
</dbReference>
<keyword evidence="3" id="KW-0378">Hydrolase</keyword>
<evidence type="ECO:0000259" key="2">
    <source>
        <dbReference type="Pfam" id="PF04909"/>
    </source>
</evidence>
<dbReference type="EMBL" id="VBWO01000008">
    <property type="protein sequence ID" value="TLF38937.1"/>
    <property type="molecule type" value="Genomic_DNA"/>
</dbReference>
<dbReference type="PANTHER" id="PTHR21240">
    <property type="entry name" value="2-AMINO-3-CARBOXYLMUCONATE-6-SEMIALDEHYDE DECARBOXYLASE"/>
    <property type="match status" value="1"/>
</dbReference>
<name>A0A5R8LNY5_LACZE</name>
<dbReference type="Proteomes" id="UP000309885">
    <property type="component" value="Unassembled WGS sequence"/>
</dbReference>
<reference evidence="3 4" key="1">
    <citation type="submission" date="2019-05" db="EMBL/GenBank/DDBJ databases">
        <title>Genome-based reclassification of Lactobacillus casei as Lactobacillus casei subsp. casei. subsp.nov., description of Lactobacillus casei subsp. zeae subsp. nov., and emended description of Lactobacillus casei.</title>
        <authorList>
            <person name="Huang C.-H."/>
        </authorList>
    </citation>
    <scope>NUCLEOTIDE SEQUENCE [LARGE SCALE GENOMIC DNA]</scope>
    <source>
        <strain evidence="3 4">CRBIP24.44</strain>
    </source>
</reference>
<dbReference type="PANTHER" id="PTHR21240:SF28">
    <property type="entry name" value="ISO-OROTATE DECARBOXYLASE (EUROFUNG)"/>
    <property type="match status" value="1"/>
</dbReference>
<organism evidence="3 4">
    <name type="scientific">Lacticaseibacillus zeae</name>
    <name type="common">Lactobacillus zeae</name>
    <dbReference type="NCBI Taxonomy" id="57037"/>
    <lineage>
        <taxon>Bacteria</taxon>
        <taxon>Bacillati</taxon>
        <taxon>Bacillota</taxon>
        <taxon>Bacilli</taxon>
        <taxon>Lactobacillales</taxon>
        <taxon>Lactobacillaceae</taxon>
        <taxon>Lacticaseibacillus</taxon>
    </lineage>
</organism>
<dbReference type="GO" id="GO:0019748">
    <property type="term" value="P:secondary metabolic process"/>
    <property type="evidence" value="ECO:0007669"/>
    <property type="project" value="TreeGrafter"/>
</dbReference>
<dbReference type="AlphaFoldDB" id="A0A5R8LNY5"/>
<keyword evidence="1" id="KW-0456">Lyase</keyword>
<proteinExistence type="predicted"/>
<evidence type="ECO:0000256" key="1">
    <source>
        <dbReference type="ARBA" id="ARBA00023239"/>
    </source>
</evidence>
<dbReference type="Gene3D" id="3.20.20.140">
    <property type="entry name" value="Metal-dependent hydrolases"/>
    <property type="match status" value="1"/>
</dbReference>
<accession>A0A5R8LNY5</accession>
<dbReference type="Pfam" id="PF04909">
    <property type="entry name" value="Amidohydro_2"/>
    <property type="match status" value="1"/>
</dbReference>
<comment type="caution">
    <text evidence="3">The sequence shown here is derived from an EMBL/GenBank/DDBJ whole genome shotgun (WGS) entry which is preliminary data.</text>
</comment>
<dbReference type="InterPro" id="IPR032465">
    <property type="entry name" value="ACMSD"/>
</dbReference>
<evidence type="ECO:0000313" key="3">
    <source>
        <dbReference type="EMBL" id="TLF38937.1"/>
    </source>
</evidence>
<dbReference type="GO" id="GO:0016831">
    <property type="term" value="F:carboxy-lyase activity"/>
    <property type="evidence" value="ECO:0007669"/>
    <property type="project" value="InterPro"/>
</dbReference>
<dbReference type="SUPFAM" id="SSF51556">
    <property type="entry name" value="Metallo-dependent hydrolases"/>
    <property type="match status" value="1"/>
</dbReference>
<sequence>MIIDSNVYWLPQAFFNDGHIRKQFLAEISADEDTKATFKKSDSDLVINIEKPIGQPSLDYFASDYKLGAQLADMETGHVDKAVLKAPGCQEWMSLDLCKLYNKNIAKYIDDSHGRMVALAVVPPYGHEAELAELDHCIHDLGLKGVQVSAHYGDKYLDDMSFRPFLSHVEKLGIPVYVHHTPVPVEYASIKDYANFRRSYGRCADQIIAVSREVFSNLFAELPHLKMVHSMLGGGYFTYKDMFIPHDSGKGRFDTNTADQIEQRLNQNIYFEMSHAQPWGPENLKVAIKKLGSKKVIYGSSYPVKQVWMTKGPEYMQELGLDSRDFDAVLGENAKRIYQC</sequence>
<dbReference type="GO" id="GO:0005737">
    <property type="term" value="C:cytoplasm"/>
    <property type="evidence" value="ECO:0007669"/>
    <property type="project" value="TreeGrafter"/>
</dbReference>
<dbReference type="InterPro" id="IPR006680">
    <property type="entry name" value="Amidohydro-rel"/>
</dbReference>
<gene>
    <name evidence="3" type="ORF">FEI15_09275</name>
</gene>
<dbReference type="GO" id="GO:0016787">
    <property type="term" value="F:hydrolase activity"/>
    <property type="evidence" value="ECO:0007669"/>
    <property type="project" value="UniProtKB-KW"/>
</dbReference>
<evidence type="ECO:0000313" key="4">
    <source>
        <dbReference type="Proteomes" id="UP000309885"/>
    </source>
</evidence>